<dbReference type="RefSeq" id="WP_151510817.1">
    <property type="nucleotide sequence ID" value="NZ_VYUA01000012.1"/>
</dbReference>
<protein>
    <submittedName>
        <fullName evidence="1">Uncharacterized protein</fullName>
    </submittedName>
</protein>
<organism evidence="1 2">
    <name type="scientific">Streptomyces arboris</name>
    <dbReference type="NCBI Taxonomy" id="2600619"/>
    <lineage>
        <taxon>Bacteria</taxon>
        <taxon>Bacillati</taxon>
        <taxon>Actinomycetota</taxon>
        <taxon>Actinomycetes</taxon>
        <taxon>Kitasatosporales</taxon>
        <taxon>Streptomycetaceae</taxon>
        <taxon>Streptomyces</taxon>
    </lineage>
</organism>
<gene>
    <name evidence="1" type="ORF">F5983_15325</name>
</gene>
<name>A0A5N5ES48_9ACTN</name>
<reference evidence="1 2" key="1">
    <citation type="submission" date="2019-09" db="EMBL/GenBank/DDBJ databases">
        <authorList>
            <person name="Liu P."/>
        </authorList>
    </citation>
    <scope>NUCLEOTIDE SEQUENCE [LARGE SCALE GENOMIC DNA]</scope>
    <source>
        <strain evidence="1 2">TRM68085</strain>
    </source>
</reference>
<evidence type="ECO:0000313" key="1">
    <source>
        <dbReference type="EMBL" id="KAB2591502.1"/>
    </source>
</evidence>
<comment type="caution">
    <text evidence="1">The sequence shown here is derived from an EMBL/GenBank/DDBJ whole genome shotgun (WGS) entry which is preliminary data.</text>
</comment>
<sequence length="183" mass="17669">MRARPPSRLGPMFRVMFRIGTGAGGVAGEAEVPRAGVAVPVAVAVLEGVRVWGRSPSTARCTGAVAERTGSADGVLGEGGGGVVACGGVACGAGVFEGPGCVRRRSPRSGASRWTRAVDGSEVRGVPIPPRVRARGPGASAGCAGPEALGRCGVRDVLAGACPGEGVAAGEAGAAAGAGVSDV</sequence>
<evidence type="ECO:0000313" key="2">
    <source>
        <dbReference type="Proteomes" id="UP000326907"/>
    </source>
</evidence>
<keyword evidence="2" id="KW-1185">Reference proteome</keyword>
<proteinExistence type="predicted"/>
<dbReference type="EMBL" id="VYUA01000012">
    <property type="protein sequence ID" value="KAB2591502.1"/>
    <property type="molecule type" value="Genomic_DNA"/>
</dbReference>
<dbReference type="Proteomes" id="UP000326907">
    <property type="component" value="Unassembled WGS sequence"/>
</dbReference>
<dbReference type="AlphaFoldDB" id="A0A5N5ES48"/>
<accession>A0A5N5ES48</accession>